<reference evidence="2 3" key="1">
    <citation type="journal article" date="2018" name="IMA Fungus">
        <title>IMA Genome-F 10: Nine draft genome sequences of Claviceps purpurea s.lat., including C. arundinis, C. humidiphila, and C. cf. spartinae, pseudomolecules for the pitch canker pathogen Fusarium circinatum, draft genome of Davidsoniella eucalypti, Grosmannia galeiformis, Quambalaria eucalypti, and Teratosphaeria destructans.</title>
        <authorList>
            <person name="Wingfield B.D."/>
            <person name="Liu M."/>
            <person name="Nguyen H.D."/>
            <person name="Lane F.A."/>
            <person name="Morgan S.W."/>
            <person name="De Vos L."/>
            <person name="Wilken P.M."/>
            <person name="Duong T.A."/>
            <person name="Aylward J."/>
            <person name="Coetzee M.P."/>
            <person name="Dadej K."/>
            <person name="De Beer Z.W."/>
            <person name="Findlay W."/>
            <person name="Havenga M."/>
            <person name="Kolarik M."/>
            <person name="Menzies J.G."/>
            <person name="Naidoo K."/>
            <person name="Pochopski O."/>
            <person name="Shoukouhi P."/>
            <person name="Santana Q.C."/>
            <person name="Seifert K.A."/>
            <person name="Soal N."/>
            <person name="Steenkamp E.T."/>
            <person name="Tatham C.T."/>
            <person name="van der Nest M.A."/>
            <person name="Wingfield M.J."/>
        </authorList>
    </citation>
    <scope>NUCLEOTIDE SEQUENCE [LARGE SCALE GENOMIC DNA]</scope>
    <source>
        <strain evidence="2">CMW44962</strain>
    </source>
</reference>
<name>A0A9W7SUC6_9PEZI</name>
<sequence length="123" mass="13108">MANSTAAFRNGASMVYSASKQCITSAVAYAGEHILHMVGVCWFGLVSLRDLAKNLLRSLRTSERGTGTTTDAARQPSEAQKSGGETGHTSSHKAKKTRQLDGVLVGGSARQKAKKKEPGFVWI</sequence>
<reference evidence="2 3" key="2">
    <citation type="journal article" date="2021" name="Curr. Genet.">
        <title>Genetic response to nitrogen starvation in the aggressive Eucalyptus foliar pathogen Teratosphaeria destructans.</title>
        <authorList>
            <person name="Havenga M."/>
            <person name="Wingfield B.D."/>
            <person name="Wingfield M.J."/>
            <person name="Dreyer L.L."/>
            <person name="Roets F."/>
            <person name="Aylward J."/>
        </authorList>
    </citation>
    <scope>NUCLEOTIDE SEQUENCE [LARGE SCALE GENOMIC DNA]</scope>
    <source>
        <strain evidence="2">CMW44962</strain>
    </source>
</reference>
<accession>A0A9W7SUC6</accession>
<dbReference type="EMBL" id="RIBY02001225">
    <property type="protein sequence ID" value="KAH9831035.1"/>
    <property type="molecule type" value="Genomic_DNA"/>
</dbReference>
<dbReference type="Proteomes" id="UP001138500">
    <property type="component" value="Unassembled WGS sequence"/>
</dbReference>
<dbReference type="AlphaFoldDB" id="A0A9W7SUC6"/>
<evidence type="ECO:0000313" key="3">
    <source>
        <dbReference type="Proteomes" id="UP001138500"/>
    </source>
</evidence>
<feature type="compositionally biased region" description="Polar residues" evidence="1">
    <location>
        <begin position="64"/>
        <end position="80"/>
    </location>
</feature>
<evidence type="ECO:0000313" key="2">
    <source>
        <dbReference type="EMBL" id="KAH9831035.1"/>
    </source>
</evidence>
<organism evidence="2 3">
    <name type="scientific">Teratosphaeria destructans</name>
    <dbReference type="NCBI Taxonomy" id="418781"/>
    <lineage>
        <taxon>Eukaryota</taxon>
        <taxon>Fungi</taxon>
        <taxon>Dikarya</taxon>
        <taxon>Ascomycota</taxon>
        <taxon>Pezizomycotina</taxon>
        <taxon>Dothideomycetes</taxon>
        <taxon>Dothideomycetidae</taxon>
        <taxon>Mycosphaerellales</taxon>
        <taxon>Teratosphaeriaceae</taxon>
        <taxon>Teratosphaeria</taxon>
    </lineage>
</organism>
<keyword evidence="3" id="KW-1185">Reference proteome</keyword>
<comment type="caution">
    <text evidence="2">The sequence shown here is derived from an EMBL/GenBank/DDBJ whole genome shotgun (WGS) entry which is preliminary data.</text>
</comment>
<feature type="region of interest" description="Disordered" evidence="1">
    <location>
        <begin position="59"/>
        <end position="123"/>
    </location>
</feature>
<evidence type="ECO:0000256" key="1">
    <source>
        <dbReference type="SAM" id="MobiDB-lite"/>
    </source>
</evidence>
<protein>
    <submittedName>
        <fullName evidence="2">Uncharacterized protein</fullName>
    </submittedName>
</protein>
<proteinExistence type="predicted"/>
<gene>
    <name evidence="2" type="ORF">Tdes44962_MAKER08969</name>
</gene>